<dbReference type="InterPro" id="IPR029052">
    <property type="entry name" value="Metallo-depent_PP-like"/>
</dbReference>
<dbReference type="Pfam" id="PF00149">
    <property type="entry name" value="Metallophos"/>
    <property type="match status" value="1"/>
</dbReference>
<feature type="domain" description="Calcineurin-like phosphoesterase" evidence="1">
    <location>
        <begin position="21"/>
        <end position="165"/>
    </location>
</feature>
<sequence>MKFQPQNTPPVTPSFLDPPDRIAIAGDWHADIHYAVAAIEHAAQRDVDVLIQLGDFGYNCTDEYLDALDEELLLHDMVLGFVDGNHENFDRLYSWPVADDGLRHLRARVVHLPRGFRWHWGTTRCLAVGGAYSIDRCLRIPGRSWWAQESITTEQACAIVAQGHADAMFCHDCPAGITVPGAARDRLGFPAAELERSEEHRALLRAIVDAVQPARLWHGHFHHRYQALLDGGRYRTVIDGLGKNAEPIDNNMVVVNLTMLGYHRLSCTPSTPGACSA</sequence>
<evidence type="ECO:0000313" key="3">
    <source>
        <dbReference type="Proteomes" id="UP000825008"/>
    </source>
</evidence>
<proteinExistence type="predicted"/>
<dbReference type="Gene3D" id="3.60.21.10">
    <property type="match status" value="1"/>
</dbReference>
<gene>
    <name evidence="2" type="ORF">K3U94_15000</name>
</gene>
<dbReference type="RefSeq" id="WP_220694217.1">
    <property type="nucleotide sequence ID" value="NZ_CP080997.1"/>
</dbReference>
<dbReference type="KEGG" id="mher:K3U94_15000"/>
<dbReference type="SUPFAM" id="SSF56300">
    <property type="entry name" value="Metallo-dependent phosphatases"/>
    <property type="match status" value="1"/>
</dbReference>
<dbReference type="GO" id="GO:0016787">
    <property type="term" value="F:hydrolase activity"/>
    <property type="evidence" value="ECO:0007669"/>
    <property type="project" value="InterPro"/>
</dbReference>
<organism evidence="2 3">
    <name type="scientific">Mycolicibacter heraklionensis</name>
    <dbReference type="NCBI Taxonomy" id="512402"/>
    <lineage>
        <taxon>Bacteria</taxon>
        <taxon>Bacillati</taxon>
        <taxon>Actinomycetota</taxon>
        <taxon>Actinomycetes</taxon>
        <taxon>Mycobacteriales</taxon>
        <taxon>Mycobacteriaceae</taxon>
        <taxon>Mycolicibacter</taxon>
    </lineage>
</organism>
<name>A0A9X7WED6_9MYCO</name>
<accession>A0A9X7WED6</accession>
<dbReference type="EMBL" id="CP080997">
    <property type="protein sequence ID" value="QZA06332.1"/>
    <property type="molecule type" value="Genomic_DNA"/>
</dbReference>
<dbReference type="AlphaFoldDB" id="A0A9X7WED6"/>
<reference evidence="2" key="1">
    <citation type="submission" date="2021-08" db="EMBL/GenBank/DDBJ databases">
        <title>Whole genome sequencing of non-tuberculosis mycobacteria type-strains.</title>
        <authorList>
            <person name="Igarashi Y."/>
            <person name="Osugi A."/>
            <person name="Mitarai S."/>
        </authorList>
    </citation>
    <scope>NUCLEOTIDE SEQUENCE</scope>
    <source>
        <strain evidence="2">JCM 30995</strain>
    </source>
</reference>
<protein>
    <submittedName>
        <fullName evidence="2">Metallophosphatase</fullName>
    </submittedName>
</protein>
<dbReference type="Proteomes" id="UP000825008">
    <property type="component" value="Chromosome"/>
</dbReference>
<dbReference type="InterPro" id="IPR004843">
    <property type="entry name" value="Calcineurin-like_PHP"/>
</dbReference>
<evidence type="ECO:0000259" key="1">
    <source>
        <dbReference type="Pfam" id="PF00149"/>
    </source>
</evidence>
<evidence type="ECO:0000313" key="2">
    <source>
        <dbReference type="EMBL" id="QZA06332.1"/>
    </source>
</evidence>